<evidence type="ECO:0000313" key="13">
    <source>
        <dbReference type="EMBL" id="ARJ68999.1"/>
    </source>
</evidence>
<dbReference type="Pfam" id="PF02770">
    <property type="entry name" value="Acyl-CoA_dh_M"/>
    <property type="match status" value="1"/>
</dbReference>
<evidence type="ECO:0000256" key="3">
    <source>
        <dbReference type="ARBA" id="ARBA00022630"/>
    </source>
</evidence>
<dbReference type="KEGG" id="pcon:B0A89_04495"/>
<dbReference type="SUPFAM" id="SSF56645">
    <property type="entry name" value="Acyl-CoA dehydrogenase NM domain-like"/>
    <property type="match status" value="1"/>
</dbReference>
<accession>A0A1W6CW46</accession>
<comment type="cofactor">
    <cofactor evidence="1 9">
        <name>FAD</name>
        <dbReference type="ChEBI" id="CHEBI:57692"/>
    </cofactor>
</comment>
<dbReference type="Gene3D" id="1.10.540.10">
    <property type="entry name" value="Acyl-CoA dehydrogenase/oxidase, N-terminal domain"/>
    <property type="match status" value="1"/>
</dbReference>
<dbReference type="InterPro" id="IPR009100">
    <property type="entry name" value="AcylCoA_DH/oxidase_NM_dom_sf"/>
</dbReference>
<dbReference type="Proteomes" id="UP000193017">
    <property type="component" value="Chromosome"/>
</dbReference>
<dbReference type="PANTHER" id="PTHR43884">
    <property type="entry name" value="ACYL-COA DEHYDROGENASE"/>
    <property type="match status" value="1"/>
</dbReference>
<evidence type="ECO:0000259" key="10">
    <source>
        <dbReference type="Pfam" id="PF00441"/>
    </source>
</evidence>
<dbReference type="InterPro" id="IPR006089">
    <property type="entry name" value="Acyl-CoA_DH_CS"/>
</dbReference>
<evidence type="ECO:0000256" key="1">
    <source>
        <dbReference type="ARBA" id="ARBA00001974"/>
    </source>
</evidence>
<dbReference type="PROSITE" id="PS00073">
    <property type="entry name" value="ACYL_COA_DH_2"/>
    <property type="match status" value="1"/>
</dbReference>
<dbReference type="Gene3D" id="2.40.110.10">
    <property type="entry name" value="Butyryl-CoA Dehydrogenase, subunit A, domain 2"/>
    <property type="match status" value="1"/>
</dbReference>
<dbReference type="Gene3D" id="1.20.140.10">
    <property type="entry name" value="Butyryl-CoA Dehydrogenase, subunit A, domain 3"/>
    <property type="match status" value="1"/>
</dbReference>
<dbReference type="EMBL" id="CP020612">
    <property type="protein sequence ID" value="ARJ68999.1"/>
    <property type="molecule type" value="Genomic_DNA"/>
</dbReference>
<evidence type="ECO:0000256" key="6">
    <source>
        <dbReference type="ARBA" id="ARBA00066461"/>
    </source>
</evidence>
<dbReference type="GO" id="GO:0003995">
    <property type="term" value="F:acyl-CoA dehydrogenase activity"/>
    <property type="evidence" value="ECO:0007669"/>
    <property type="project" value="InterPro"/>
</dbReference>
<organism evidence="13 14">
    <name type="scientific">Paracoccus contaminans</name>
    <dbReference type="NCBI Taxonomy" id="1945662"/>
    <lineage>
        <taxon>Bacteria</taxon>
        <taxon>Pseudomonadati</taxon>
        <taxon>Pseudomonadota</taxon>
        <taxon>Alphaproteobacteria</taxon>
        <taxon>Rhodobacterales</taxon>
        <taxon>Paracoccaceae</taxon>
        <taxon>Paracoccus</taxon>
    </lineage>
</organism>
<dbReference type="RefSeq" id="WP_085377113.1">
    <property type="nucleotide sequence ID" value="NZ_CP020612.1"/>
</dbReference>
<evidence type="ECO:0000313" key="14">
    <source>
        <dbReference type="Proteomes" id="UP000193017"/>
    </source>
</evidence>
<dbReference type="GO" id="GO:0050660">
    <property type="term" value="F:flavin adenine dinucleotide binding"/>
    <property type="evidence" value="ECO:0007669"/>
    <property type="project" value="InterPro"/>
</dbReference>
<evidence type="ECO:0000256" key="4">
    <source>
        <dbReference type="ARBA" id="ARBA00022827"/>
    </source>
</evidence>
<dbReference type="InterPro" id="IPR006091">
    <property type="entry name" value="Acyl-CoA_Oxase/DH_mid-dom"/>
</dbReference>
<dbReference type="InterPro" id="IPR009075">
    <property type="entry name" value="AcylCo_DH/oxidase_C"/>
</dbReference>
<evidence type="ECO:0000256" key="5">
    <source>
        <dbReference type="ARBA" id="ARBA00052938"/>
    </source>
</evidence>
<keyword evidence="9" id="KW-0560">Oxidoreductase</keyword>
<proteinExistence type="inferred from homology"/>
<dbReference type="Pfam" id="PF00441">
    <property type="entry name" value="Acyl-CoA_dh_1"/>
    <property type="match status" value="1"/>
</dbReference>
<evidence type="ECO:0000256" key="9">
    <source>
        <dbReference type="RuleBase" id="RU362125"/>
    </source>
</evidence>
<evidence type="ECO:0000256" key="7">
    <source>
        <dbReference type="ARBA" id="ARBA00068311"/>
    </source>
</evidence>
<dbReference type="PIRSF" id="PIRSF016578">
    <property type="entry name" value="HsaA"/>
    <property type="match status" value="1"/>
</dbReference>
<keyword evidence="4 9" id="KW-0274">FAD</keyword>
<keyword evidence="3 9" id="KW-0285">Flavoprotein</keyword>
<name>A0A1W6CW46_9RHOB</name>
<dbReference type="EC" id="3.13.1.4" evidence="6"/>
<dbReference type="STRING" id="1945662.B0A89_04495"/>
<protein>
    <recommendedName>
        <fullName evidence="7">3-sulfinopropanoyl-CoA desulfinase</fullName>
        <ecNumber evidence="6">3.13.1.4</ecNumber>
    </recommendedName>
    <alternativeName>
        <fullName evidence="8">3-sulfinopropionyl coenzyme A desulfinase</fullName>
    </alternativeName>
</protein>
<dbReference type="AlphaFoldDB" id="A0A1W6CW46"/>
<evidence type="ECO:0000256" key="2">
    <source>
        <dbReference type="ARBA" id="ARBA00009347"/>
    </source>
</evidence>
<comment type="catalytic activity">
    <reaction evidence="5">
        <text>3-sulfinopropanoyl-CoA + H2O = propanoyl-CoA + sulfite + H(+)</text>
        <dbReference type="Rhea" id="RHEA:41624"/>
        <dbReference type="ChEBI" id="CHEBI:15377"/>
        <dbReference type="ChEBI" id="CHEBI:15378"/>
        <dbReference type="ChEBI" id="CHEBI:17359"/>
        <dbReference type="ChEBI" id="CHEBI:57392"/>
        <dbReference type="ChEBI" id="CHEBI:78349"/>
        <dbReference type="EC" id="3.13.1.4"/>
    </reaction>
    <physiologicalReaction direction="left-to-right" evidence="5">
        <dbReference type="Rhea" id="RHEA:41625"/>
    </physiologicalReaction>
</comment>
<evidence type="ECO:0000259" key="12">
    <source>
        <dbReference type="Pfam" id="PF02771"/>
    </source>
</evidence>
<dbReference type="InterPro" id="IPR037069">
    <property type="entry name" value="AcylCoA_DH/ox_N_sf"/>
</dbReference>
<dbReference type="SUPFAM" id="SSF47203">
    <property type="entry name" value="Acyl-CoA dehydrogenase C-terminal domain-like"/>
    <property type="match status" value="1"/>
</dbReference>
<dbReference type="Pfam" id="PF02771">
    <property type="entry name" value="Acyl-CoA_dh_N"/>
    <property type="match status" value="1"/>
</dbReference>
<evidence type="ECO:0000256" key="8">
    <source>
        <dbReference type="ARBA" id="ARBA00075603"/>
    </source>
</evidence>
<dbReference type="FunFam" id="1.20.140.10:FF:000004">
    <property type="entry name" value="Acyl-CoA dehydrogenase FadE25"/>
    <property type="match status" value="1"/>
</dbReference>
<sequence>MTDWNDEEAAILDQIARFAEGVLAPRAAELDETATFATCHLPAMAELGLMGLNLPEDDGGLGLSGPALYRAVELVAGACGATASMLTAHYLATDSLHLGGDEALRRRFLPGAAAGRLGAFALTEPQAGSNPADMRTLAVRDGEGYRLRGTKCFISNAGAADFMVVYAKTDPDAGARGVSAFVVEPKGAAGIAFGPAERTMGLRGGHVFTVSLDGCFVPAENRIGPEGTGFRTAMKVLDNGRIEVAAQATGIADAALRAAVAYARERQVGGHPIADFQGLQWMLADCANDLAAARALGLAAARLRGTGARYSSESAHAKLFASEAAWRIADRALQIHGGYGYCRDFPVERHLRDLRIFRIYEGSSEIQRSIIARGLLAER</sequence>
<feature type="domain" description="Acyl-CoA dehydrogenase/oxidase C-terminal" evidence="10">
    <location>
        <begin position="227"/>
        <end position="376"/>
    </location>
</feature>
<dbReference type="InterPro" id="IPR036250">
    <property type="entry name" value="AcylCo_DH-like_C"/>
</dbReference>
<reference evidence="13 14" key="1">
    <citation type="submission" date="2017-03" db="EMBL/GenBank/DDBJ databases">
        <title>Genome sequence of Paracoccus contaminans isolated from a water microcosm.</title>
        <authorList>
            <person name="Aurass P."/>
            <person name="Karste S."/>
            <person name="Trost E."/>
            <person name="Glaeser S.P."/>
            <person name="Kaempfer P."/>
            <person name="Flieger A."/>
        </authorList>
    </citation>
    <scope>NUCLEOTIDE SEQUENCE [LARGE SCALE GENOMIC DNA]</scope>
    <source>
        <strain evidence="14">RKI 16-01929T\LMG 29738T\CCM 8701T\CIP 111112T</strain>
    </source>
</reference>
<comment type="similarity">
    <text evidence="2 9">Belongs to the acyl-CoA dehydrogenase family.</text>
</comment>
<dbReference type="PANTHER" id="PTHR43884:SF12">
    <property type="entry name" value="ISOVALERYL-COA DEHYDROGENASE, MITOCHONDRIAL-RELATED"/>
    <property type="match status" value="1"/>
</dbReference>
<dbReference type="InterPro" id="IPR046373">
    <property type="entry name" value="Acyl-CoA_Oxase/DH_mid-dom_sf"/>
</dbReference>
<feature type="domain" description="Acyl-CoA dehydrogenase/oxidase N-terminal" evidence="12">
    <location>
        <begin position="6"/>
        <end position="115"/>
    </location>
</feature>
<feature type="domain" description="Acyl-CoA oxidase/dehydrogenase middle" evidence="11">
    <location>
        <begin position="119"/>
        <end position="213"/>
    </location>
</feature>
<dbReference type="InterPro" id="IPR013786">
    <property type="entry name" value="AcylCoA_DH/ox_N"/>
</dbReference>
<evidence type="ECO:0000259" key="11">
    <source>
        <dbReference type="Pfam" id="PF02770"/>
    </source>
</evidence>
<keyword evidence="14" id="KW-1185">Reference proteome</keyword>
<dbReference type="OrthoDB" id="9775090at2"/>
<gene>
    <name evidence="13" type="ORF">B0A89_04495</name>
</gene>